<dbReference type="OrthoDB" id="652091at2759"/>
<protein>
    <submittedName>
        <fullName evidence="2">Uncharacterized protein</fullName>
    </submittedName>
</protein>
<evidence type="ECO:0000313" key="3">
    <source>
        <dbReference type="Proteomes" id="UP000001058"/>
    </source>
</evidence>
<sequence>MLALPCIVTTCSSQAEQLLPYYRTSYPNKGISFLWDLMWFYLFGCSTALDTLGSQAYVPIIGFDRRHHRILFDVSWRILHAPFEACQPRPDGGGLGSGGSGGDGTMNKTAPGHVSSRRSRVVAAILLDGHNLEFYRWPAGDVNELLERVHKTINMVAEGWSHA</sequence>
<dbReference type="GeneID" id="9615927"/>
<keyword evidence="3" id="KW-1185">Reference proteome</keyword>
<dbReference type="RefSeq" id="XP_002951843.1">
    <property type="nucleotide sequence ID" value="XM_002951797.1"/>
</dbReference>
<proteinExistence type="predicted"/>
<organism evidence="3">
    <name type="scientific">Volvox carteri f. nagariensis</name>
    <dbReference type="NCBI Taxonomy" id="3068"/>
    <lineage>
        <taxon>Eukaryota</taxon>
        <taxon>Viridiplantae</taxon>
        <taxon>Chlorophyta</taxon>
        <taxon>core chlorophytes</taxon>
        <taxon>Chlorophyceae</taxon>
        <taxon>CS clade</taxon>
        <taxon>Chlamydomonadales</taxon>
        <taxon>Volvocaceae</taxon>
        <taxon>Volvox</taxon>
    </lineage>
</organism>
<evidence type="ECO:0000313" key="2">
    <source>
        <dbReference type="EMBL" id="EFJ46948.1"/>
    </source>
</evidence>
<name>D8TZL6_VOLCA</name>
<accession>D8TZL6</accession>
<reference evidence="2 3" key="1">
    <citation type="journal article" date="2010" name="Science">
        <title>Genomic analysis of organismal complexity in the multicellular green alga Volvox carteri.</title>
        <authorList>
            <person name="Prochnik S.E."/>
            <person name="Umen J."/>
            <person name="Nedelcu A.M."/>
            <person name="Hallmann A."/>
            <person name="Miller S.M."/>
            <person name="Nishii I."/>
            <person name="Ferris P."/>
            <person name="Kuo A."/>
            <person name="Mitros T."/>
            <person name="Fritz-Laylin L.K."/>
            <person name="Hellsten U."/>
            <person name="Chapman J."/>
            <person name="Simakov O."/>
            <person name="Rensing S.A."/>
            <person name="Terry A."/>
            <person name="Pangilinan J."/>
            <person name="Kapitonov V."/>
            <person name="Jurka J."/>
            <person name="Salamov A."/>
            <person name="Shapiro H."/>
            <person name="Schmutz J."/>
            <person name="Grimwood J."/>
            <person name="Lindquist E."/>
            <person name="Lucas S."/>
            <person name="Grigoriev I.V."/>
            <person name="Schmitt R."/>
            <person name="Kirk D."/>
            <person name="Rokhsar D.S."/>
        </authorList>
    </citation>
    <scope>NUCLEOTIDE SEQUENCE [LARGE SCALE GENOMIC DNA]</scope>
    <source>
        <strain evidence="3">f. Nagariensis / Eve</strain>
    </source>
</reference>
<dbReference type="KEGG" id="vcn:VOLCADRAFT_92415"/>
<feature type="region of interest" description="Disordered" evidence="1">
    <location>
        <begin position="89"/>
        <end position="112"/>
    </location>
</feature>
<evidence type="ECO:0000256" key="1">
    <source>
        <dbReference type="SAM" id="MobiDB-lite"/>
    </source>
</evidence>
<dbReference type="EMBL" id="GL378347">
    <property type="protein sequence ID" value="EFJ46948.1"/>
    <property type="molecule type" value="Genomic_DNA"/>
</dbReference>
<dbReference type="AlphaFoldDB" id="D8TZL6"/>
<dbReference type="InParanoid" id="D8TZL6"/>
<gene>
    <name evidence="2" type="ORF">VOLCADRAFT_92415</name>
</gene>
<feature type="compositionally biased region" description="Gly residues" evidence="1">
    <location>
        <begin position="91"/>
        <end position="104"/>
    </location>
</feature>
<dbReference type="Proteomes" id="UP000001058">
    <property type="component" value="Unassembled WGS sequence"/>
</dbReference>